<accession>A0A4R6VRH0</accession>
<comment type="catalytic activity">
    <reaction evidence="10">
        <text>N(6)-(1,2-dicarboxyethyl)-AMP = fumarate + AMP</text>
        <dbReference type="Rhea" id="RHEA:16853"/>
        <dbReference type="ChEBI" id="CHEBI:29806"/>
        <dbReference type="ChEBI" id="CHEBI:57567"/>
        <dbReference type="ChEBI" id="CHEBI:456215"/>
        <dbReference type="EC" id="4.3.2.2"/>
    </reaction>
    <physiologicalReaction direction="left-to-right" evidence="10">
        <dbReference type="Rhea" id="RHEA:16854"/>
    </physiologicalReaction>
</comment>
<evidence type="ECO:0000256" key="10">
    <source>
        <dbReference type="ARBA" id="ARBA00049115"/>
    </source>
</evidence>
<evidence type="ECO:0000313" key="14">
    <source>
        <dbReference type="EMBL" id="TDQ66609.1"/>
    </source>
</evidence>
<dbReference type="EC" id="4.3.2.2" evidence="4 11"/>
<dbReference type="CDD" id="cd01360">
    <property type="entry name" value="Adenylsuccinate_lyase_1"/>
    <property type="match status" value="1"/>
</dbReference>
<dbReference type="GO" id="GO:0005829">
    <property type="term" value="C:cytosol"/>
    <property type="evidence" value="ECO:0007669"/>
    <property type="project" value="TreeGrafter"/>
</dbReference>
<evidence type="ECO:0000256" key="8">
    <source>
        <dbReference type="ARBA" id="ARBA00024477"/>
    </source>
</evidence>
<proteinExistence type="inferred from homology"/>
<dbReference type="Gene3D" id="1.10.275.10">
    <property type="entry name" value="Fumarase/aspartase (N-terminal domain)"/>
    <property type="match status" value="1"/>
</dbReference>
<protein>
    <recommendedName>
        <fullName evidence="5 11">Adenylosuccinate lyase</fullName>
        <shortName evidence="12">ASL</shortName>
        <ecNumber evidence="4 11">4.3.2.2</ecNumber>
    </recommendedName>
    <alternativeName>
        <fullName evidence="9 12">Adenylosuccinase</fullName>
    </alternativeName>
</protein>
<name>A0A4R6VRH0_9HYPH</name>
<dbReference type="FunFam" id="1.20.200.10:FF:000008">
    <property type="entry name" value="Adenylosuccinate lyase"/>
    <property type="match status" value="1"/>
</dbReference>
<dbReference type="RefSeq" id="WP_133571293.1">
    <property type="nucleotide sequence ID" value="NZ_SNYR01000001.1"/>
</dbReference>
<sequence>MIPRYSRDEMVSIWSPESKFRIWFEIEAHAASAQAKLGIVPEEAAKIVWEKGENAQFDVERIDEIEREVKHDVIAFLTHLAEIVGPEARFVHQGMTSSDVLDTCLSVQLTRAADLLLADMDKLLAALKKRAYEQKDTITIGRSHGIHAEPTTFGVKLAQAYAEFDRCKKRLEIAREEIATCAISGAVGTFANIDPSVEQYVAEKLGLAIEPVSTQVIPRDRHAMFFAVLGVVASSIERLATEVRHLQRTEVLEAEEFFSKGQKGSSAMPHKRNPVLTENLTGLARIVRGMVTPALENVALWHERDISHSSVERMIGPDATVTLDFALARLTNVVENLVVYPENMKANMDKLGGLHNSQRVLLALTQAGLSREDSYRAVQRNAMKVWRGEGEFAAFLKADEEVSKALSDAQIDDMFDDGYHLKHVDTIFARVFGE</sequence>
<evidence type="ECO:0000256" key="11">
    <source>
        <dbReference type="NCBIfam" id="TIGR00928"/>
    </source>
</evidence>
<dbReference type="UniPathway" id="UPA00074">
    <property type="reaction ID" value="UER00132"/>
</dbReference>
<dbReference type="Pfam" id="PF10397">
    <property type="entry name" value="ADSL_C"/>
    <property type="match status" value="1"/>
</dbReference>
<dbReference type="GO" id="GO:0006189">
    <property type="term" value="P:'de novo' IMP biosynthetic process"/>
    <property type="evidence" value="ECO:0007669"/>
    <property type="project" value="UniProtKB-UniPathway"/>
</dbReference>
<dbReference type="PANTHER" id="PTHR43172">
    <property type="entry name" value="ADENYLOSUCCINATE LYASE"/>
    <property type="match status" value="1"/>
</dbReference>
<dbReference type="Proteomes" id="UP000295391">
    <property type="component" value="Unassembled WGS sequence"/>
</dbReference>
<comment type="similarity">
    <text evidence="3 12">Belongs to the lyase 1 family. Adenylosuccinate lyase subfamily.</text>
</comment>
<dbReference type="SMART" id="SM00998">
    <property type="entry name" value="ADSL_C"/>
    <property type="match status" value="1"/>
</dbReference>
<evidence type="ECO:0000256" key="1">
    <source>
        <dbReference type="ARBA" id="ARBA00004706"/>
    </source>
</evidence>
<dbReference type="SUPFAM" id="SSF48557">
    <property type="entry name" value="L-aspartase-like"/>
    <property type="match status" value="1"/>
</dbReference>
<dbReference type="PRINTS" id="PR00149">
    <property type="entry name" value="FUMRATELYASE"/>
</dbReference>
<comment type="catalytic activity">
    <reaction evidence="8">
        <text>(2S)-2-[5-amino-1-(5-phospho-beta-D-ribosyl)imidazole-4-carboxamido]succinate = 5-amino-1-(5-phospho-beta-D-ribosyl)imidazole-4-carboxamide + fumarate</text>
        <dbReference type="Rhea" id="RHEA:23920"/>
        <dbReference type="ChEBI" id="CHEBI:29806"/>
        <dbReference type="ChEBI" id="CHEBI:58443"/>
        <dbReference type="ChEBI" id="CHEBI:58475"/>
        <dbReference type="EC" id="4.3.2.2"/>
    </reaction>
    <physiologicalReaction direction="left-to-right" evidence="8">
        <dbReference type="Rhea" id="RHEA:23921"/>
    </physiologicalReaction>
</comment>
<evidence type="ECO:0000313" key="15">
    <source>
        <dbReference type="Proteomes" id="UP000295391"/>
    </source>
</evidence>
<dbReference type="InterPro" id="IPR000362">
    <property type="entry name" value="Fumarate_lyase_fam"/>
</dbReference>
<evidence type="ECO:0000256" key="5">
    <source>
        <dbReference type="ARBA" id="ARBA00017058"/>
    </source>
</evidence>
<dbReference type="InterPro" id="IPR024083">
    <property type="entry name" value="Fumarase/histidase_N"/>
</dbReference>
<comment type="pathway">
    <text evidence="2 12">Purine metabolism; AMP biosynthesis via de novo pathway; AMP from IMP: step 2/2.</text>
</comment>
<reference evidence="14 15" key="1">
    <citation type="submission" date="2019-03" db="EMBL/GenBank/DDBJ databases">
        <title>Genomic Encyclopedia of Type Strains, Phase III (KMG-III): the genomes of soil and plant-associated and newly described type strains.</title>
        <authorList>
            <person name="Whitman W."/>
        </authorList>
    </citation>
    <scope>NUCLEOTIDE SEQUENCE [LARGE SCALE GENOMIC DNA]</scope>
    <source>
        <strain evidence="14 15">CGMCC 1.7002</strain>
    </source>
</reference>
<keyword evidence="7 12" id="KW-0456">Lyase</keyword>
<dbReference type="PROSITE" id="PS00163">
    <property type="entry name" value="FUMARATE_LYASES"/>
    <property type="match status" value="1"/>
</dbReference>
<dbReference type="InterPro" id="IPR004769">
    <property type="entry name" value="Pur_lyase"/>
</dbReference>
<dbReference type="AlphaFoldDB" id="A0A4R6VRH0"/>
<evidence type="ECO:0000256" key="3">
    <source>
        <dbReference type="ARBA" id="ARBA00008273"/>
    </source>
</evidence>
<dbReference type="GO" id="GO:0044208">
    <property type="term" value="P:'de novo' AMP biosynthetic process"/>
    <property type="evidence" value="ECO:0007669"/>
    <property type="project" value="UniProtKB-UniPathway"/>
</dbReference>
<evidence type="ECO:0000256" key="9">
    <source>
        <dbReference type="ARBA" id="ARBA00030717"/>
    </source>
</evidence>
<dbReference type="EMBL" id="SNYR01000001">
    <property type="protein sequence ID" value="TDQ66609.1"/>
    <property type="molecule type" value="Genomic_DNA"/>
</dbReference>
<dbReference type="OrthoDB" id="9768878at2"/>
<dbReference type="InterPro" id="IPR019468">
    <property type="entry name" value="AdenyloSucc_lyase_C"/>
</dbReference>
<dbReference type="GO" id="GO:0070626">
    <property type="term" value="F:(S)-2-(5-amino-1-(5-phospho-D-ribosyl)imidazole-4-carboxamido) succinate lyase (fumarate-forming) activity"/>
    <property type="evidence" value="ECO:0007669"/>
    <property type="project" value="TreeGrafter"/>
</dbReference>
<dbReference type="PANTHER" id="PTHR43172:SF1">
    <property type="entry name" value="ADENYLOSUCCINATE LYASE"/>
    <property type="match status" value="1"/>
</dbReference>
<organism evidence="14 15">
    <name type="scientific">Maritalea mobilis</name>
    <dbReference type="NCBI Taxonomy" id="483324"/>
    <lineage>
        <taxon>Bacteria</taxon>
        <taxon>Pseudomonadati</taxon>
        <taxon>Pseudomonadota</taxon>
        <taxon>Alphaproteobacteria</taxon>
        <taxon>Hyphomicrobiales</taxon>
        <taxon>Devosiaceae</taxon>
        <taxon>Maritalea</taxon>
    </lineage>
</organism>
<evidence type="ECO:0000256" key="4">
    <source>
        <dbReference type="ARBA" id="ARBA00012339"/>
    </source>
</evidence>
<dbReference type="NCBIfam" id="TIGR00928">
    <property type="entry name" value="purB"/>
    <property type="match status" value="1"/>
</dbReference>
<evidence type="ECO:0000256" key="7">
    <source>
        <dbReference type="ARBA" id="ARBA00023239"/>
    </source>
</evidence>
<dbReference type="PRINTS" id="PR00145">
    <property type="entry name" value="ARGSUCLYASE"/>
</dbReference>
<evidence type="ECO:0000256" key="6">
    <source>
        <dbReference type="ARBA" id="ARBA00022755"/>
    </source>
</evidence>
<dbReference type="Pfam" id="PF00206">
    <property type="entry name" value="Lyase_1"/>
    <property type="match status" value="1"/>
</dbReference>
<dbReference type="UniPathway" id="UPA00075">
    <property type="reaction ID" value="UER00336"/>
</dbReference>
<dbReference type="GO" id="GO:0004018">
    <property type="term" value="F:N6-(1,2-dicarboxyethyl)AMP AMP-lyase (fumarate-forming) activity"/>
    <property type="evidence" value="ECO:0007669"/>
    <property type="project" value="UniProtKB-UniRule"/>
</dbReference>
<feature type="domain" description="Adenylosuccinate lyase C-terminal" evidence="13">
    <location>
        <begin position="352"/>
        <end position="432"/>
    </location>
</feature>
<dbReference type="InterPro" id="IPR022761">
    <property type="entry name" value="Fumarate_lyase_N"/>
</dbReference>
<dbReference type="FunFam" id="1.10.40.30:FF:000007">
    <property type="entry name" value="Adenylosuccinate lyase"/>
    <property type="match status" value="1"/>
</dbReference>
<evidence type="ECO:0000256" key="12">
    <source>
        <dbReference type="RuleBase" id="RU361172"/>
    </source>
</evidence>
<comment type="caution">
    <text evidence="14">The sequence shown here is derived from an EMBL/GenBank/DDBJ whole genome shotgun (WGS) entry which is preliminary data.</text>
</comment>
<keyword evidence="15" id="KW-1185">Reference proteome</keyword>
<dbReference type="Gene3D" id="1.10.40.30">
    <property type="entry name" value="Fumarase/aspartase (C-terminal domain)"/>
    <property type="match status" value="1"/>
</dbReference>
<comment type="pathway">
    <text evidence="1 12">Purine metabolism; IMP biosynthesis via de novo pathway; 5-amino-1-(5-phospho-D-ribosyl)imidazole-4-carboxamide from 5-amino-1-(5-phospho-D-ribosyl)imidazole-4-carboxylate: step 2/2.</text>
</comment>
<evidence type="ECO:0000259" key="13">
    <source>
        <dbReference type="SMART" id="SM00998"/>
    </source>
</evidence>
<gene>
    <name evidence="14" type="ORF">ATL17_0612</name>
</gene>
<evidence type="ECO:0000256" key="2">
    <source>
        <dbReference type="ARBA" id="ARBA00004734"/>
    </source>
</evidence>
<dbReference type="Gene3D" id="1.20.200.10">
    <property type="entry name" value="Fumarase/aspartase (Central domain)"/>
    <property type="match status" value="1"/>
</dbReference>
<keyword evidence="6 12" id="KW-0658">Purine biosynthesis</keyword>
<dbReference type="InterPro" id="IPR008948">
    <property type="entry name" value="L-Aspartase-like"/>
</dbReference>
<dbReference type="InterPro" id="IPR020557">
    <property type="entry name" value="Fumarate_lyase_CS"/>
</dbReference>